<dbReference type="InterPro" id="IPR003034">
    <property type="entry name" value="SAP_dom"/>
</dbReference>
<organism evidence="8 9">
    <name type="scientific">Candidula unifasciata</name>
    <dbReference type="NCBI Taxonomy" id="100452"/>
    <lineage>
        <taxon>Eukaryota</taxon>
        <taxon>Metazoa</taxon>
        <taxon>Spiralia</taxon>
        <taxon>Lophotrochozoa</taxon>
        <taxon>Mollusca</taxon>
        <taxon>Gastropoda</taxon>
        <taxon>Heterobranchia</taxon>
        <taxon>Euthyneura</taxon>
        <taxon>Panpulmonata</taxon>
        <taxon>Eupulmonata</taxon>
        <taxon>Stylommatophora</taxon>
        <taxon>Helicina</taxon>
        <taxon>Helicoidea</taxon>
        <taxon>Geomitridae</taxon>
        <taxon>Candidula</taxon>
    </lineage>
</organism>
<dbReference type="SMART" id="SM00513">
    <property type="entry name" value="SAP"/>
    <property type="match status" value="1"/>
</dbReference>
<dbReference type="PANTHER" id="PTHR12381:SF56">
    <property type="entry name" value="B30.2_SPRY DOMAIN-CONTAINING PROTEIN-RELATED"/>
    <property type="match status" value="1"/>
</dbReference>
<dbReference type="EMBL" id="CAJHNH020000476">
    <property type="protein sequence ID" value="CAG5117941.1"/>
    <property type="molecule type" value="Genomic_DNA"/>
</dbReference>
<dbReference type="InterPro" id="IPR043136">
    <property type="entry name" value="B30.2/SPRY_sf"/>
</dbReference>
<evidence type="ECO:0000256" key="3">
    <source>
        <dbReference type="ARBA" id="ARBA00022553"/>
    </source>
</evidence>
<feature type="compositionally biased region" description="Basic residues" evidence="5">
    <location>
        <begin position="161"/>
        <end position="179"/>
    </location>
</feature>
<keyword evidence="4" id="KW-0539">Nucleus</keyword>
<dbReference type="Gene3D" id="2.60.120.920">
    <property type="match status" value="1"/>
</dbReference>
<feature type="compositionally biased region" description="Basic residues" evidence="5">
    <location>
        <begin position="676"/>
        <end position="685"/>
    </location>
</feature>
<dbReference type="AlphaFoldDB" id="A0A8S3YRI3"/>
<reference evidence="8" key="1">
    <citation type="submission" date="2021-04" db="EMBL/GenBank/DDBJ databases">
        <authorList>
            <consortium name="Molecular Ecology Group"/>
        </authorList>
    </citation>
    <scope>NUCLEOTIDE SEQUENCE</scope>
</reference>
<evidence type="ECO:0000256" key="4">
    <source>
        <dbReference type="ARBA" id="ARBA00023242"/>
    </source>
</evidence>
<feature type="compositionally biased region" description="Acidic residues" evidence="5">
    <location>
        <begin position="704"/>
        <end position="716"/>
    </location>
</feature>
<feature type="domain" description="B30.2/SPRY" evidence="6">
    <location>
        <begin position="191"/>
        <end position="388"/>
    </location>
</feature>
<dbReference type="Pfam" id="PF13671">
    <property type="entry name" value="AAA_33"/>
    <property type="match status" value="1"/>
</dbReference>
<dbReference type="PROSITE" id="PS50800">
    <property type="entry name" value="SAP"/>
    <property type="match status" value="1"/>
</dbReference>
<keyword evidence="9" id="KW-1185">Reference proteome</keyword>
<evidence type="ECO:0000313" key="8">
    <source>
        <dbReference type="EMBL" id="CAG5117941.1"/>
    </source>
</evidence>
<feature type="compositionally biased region" description="Acidic residues" evidence="5">
    <location>
        <begin position="81"/>
        <end position="98"/>
    </location>
</feature>
<evidence type="ECO:0000256" key="2">
    <source>
        <dbReference type="ARBA" id="ARBA00022481"/>
    </source>
</evidence>
<dbReference type="SUPFAM" id="SSF68906">
    <property type="entry name" value="SAP domain"/>
    <property type="match status" value="1"/>
</dbReference>
<dbReference type="PANTHER" id="PTHR12381">
    <property type="entry name" value="HETEROGENEOUS NUCLEAR RIBONUCLEOPROTEIN U FAMILY MEMBER"/>
    <property type="match status" value="1"/>
</dbReference>
<evidence type="ECO:0000256" key="5">
    <source>
        <dbReference type="SAM" id="MobiDB-lite"/>
    </source>
</evidence>
<dbReference type="OrthoDB" id="445357at2759"/>
<dbReference type="InterPro" id="IPR027417">
    <property type="entry name" value="P-loop_NTPase"/>
</dbReference>
<dbReference type="InterPro" id="IPR035778">
    <property type="entry name" value="SPRY_hnRNP_U"/>
</dbReference>
<dbReference type="Proteomes" id="UP000678393">
    <property type="component" value="Unassembled WGS sequence"/>
</dbReference>
<dbReference type="Gene3D" id="3.40.50.300">
    <property type="entry name" value="P-loop containing nucleotide triphosphate hydrolases"/>
    <property type="match status" value="1"/>
</dbReference>
<comment type="caution">
    <text evidence="8">The sequence shown here is derived from an EMBL/GenBank/DDBJ whole genome shotgun (WGS) entry which is preliminary data.</text>
</comment>
<gene>
    <name evidence="8" type="ORF">CUNI_LOCUS3499</name>
</gene>
<dbReference type="SUPFAM" id="SSF52540">
    <property type="entry name" value="P-loop containing nucleoside triphosphate hydrolases"/>
    <property type="match status" value="1"/>
</dbReference>
<dbReference type="InterPro" id="IPR003877">
    <property type="entry name" value="SPRY_dom"/>
</dbReference>
<keyword evidence="3" id="KW-0597">Phosphoprotein</keyword>
<sequence>MSDLEPDKLKVAELRDELKNRGLDTKGNKAALVSRLKEALGYGADASAEGEYTAGDDEDEQDQTKDEEEEQEEESAHYDEDAQVEDSANDGNYQEENENAEHNGAAEIEAEDATADEVKAIEEQETNGNMEEEEPAIVLGDEFRTIDEATQDDTGEGNADRKRRRSHSREHRRRSRSRDRRWGYSRDRRSSRHSPAKKVEMEDSSWESLTVFTLDRYESDLNLRFNDRGIKAHPLTVGGFAYMWSGVRANYGVHAGKVAYEVKVLEFLNVDHLPREEVTPHCLRVGWSVNTTSLYLGEEPLSYGYGSTSQASTDNNYFTYGQTFGVGDVITAYLDFEGDAIVISYSKNGEDLGTCFEIEKETIGDNALFPHMMTKNVEFECNFGAREGPYFPLKDGFKFLEEVPLEERVRGNTPPATKEECEVIMTIGLPGAGKTYWAERHIAAHPEKHYNLLGTNSIIDKMRVLGKPRRQNYSGEWSVLFDKATKCLNRFIEVAARKKRNYIIDQTNVYASSRRRKMQPFEGFQRKAVVILPTDEVYKNRVKERPEEERKDIPESAVNEMKASLSLPEDGEYFESIEYVEDVPKEERDKLVEQYRKEGRDALPPPEKRERRESRDYRSDRRTSSYRGGYDRERRGGYRGSNWRPYNERRGGGYRGRFRDDRYYDDRSYGGYKGPRGGRRSRSSWRGRSYGGGRGGYGRSEWDTYQEYDDWNDYDDGSWGGGYNDRWGSYN</sequence>
<feature type="compositionally biased region" description="Basic and acidic residues" evidence="5">
    <location>
        <begin position="594"/>
        <end position="636"/>
    </location>
</feature>
<dbReference type="SMART" id="SM00449">
    <property type="entry name" value="SPRY"/>
    <property type="match status" value="1"/>
</dbReference>
<feature type="compositionally biased region" description="Acidic residues" evidence="5">
    <location>
        <begin position="54"/>
        <end position="73"/>
    </location>
</feature>
<dbReference type="InterPro" id="IPR001870">
    <property type="entry name" value="B30.2/SPRY"/>
</dbReference>
<dbReference type="Pfam" id="PF00622">
    <property type="entry name" value="SPRY"/>
    <property type="match status" value="1"/>
</dbReference>
<evidence type="ECO:0000313" key="9">
    <source>
        <dbReference type="Proteomes" id="UP000678393"/>
    </source>
</evidence>
<feature type="region of interest" description="Disordered" evidence="5">
    <location>
        <begin position="594"/>
        <end position="646"/>
    </location>
</feature>
<evidence type="ECO:0000259" key="6">
    <source>
        <dbReference type="PROSITE" id="PS50188"/>
    </source>
</evidence>
<accession>A0A8S3YRI3</accession>
<dbReference type="SUPFAM" id="SSF49899">
    <property type="entry name" value="Concanavalin A-like lectins/glucanases"/>
    <property type="match status" value="1"/>
</dbReference>
<evidence type="ECO:0000256" key="1">
    <source>
        <dbReference type="ARBA" id="ARBA00004123"/>
    </source>
</evidence>
<feature type="domain" description="SAP" evidence="7">
    <location>
        <begin position="6"/>
        <end position="40"/>
    </location>
</feature>
<dbReference type="Pfam" id="PF02037">
    <property type="entry name" value="SAP"/>
    <property type="match status" value="1"/>
</dbReference>
<dbReference type="GO" id="GO:0003723">
    <property type="term" value="F:RNA binding"/>
    <property type="evidence" value="ECO:0007669"/>
    <property type="project" value="TreeGrafter"/>
</dbReference>
<evidence type="ECO:0000259" key="7">
    <source>
        <dbReference type="PROSITE" id="PS50800"/>
    </source>
</evidence>
<dbReference type="PROSITE" id="PS50188">
    <property type="entry name" value="B302_SPRY"/>
    <property type="match status" value="1"/>
</dbReference>
<dbReference type="InterPro" id="IPR013320">
    <property type="entry name" value="ConA-like_dom_sf"/>
</dbReference>
<protein>
    <submittedName>
        <fullName evidence="8">Uncharacterized protein</fullName>
    </submittedName>
</protein>
<feature type="region of interest" description="Disordered" evidence="5">
    <location>
        <begin position="666"/>
        <end position="731"/>
    </location>
</feature>
<proteinExistence type="predicted"/>
<feature type="region of interest" description="Disordered" evidence="5">
    <location>
        <begin position="42"/>
        <end position="200"/>
    </location>
</feature>
<name>A0A8S3YRI3_9EUPU</name>
<dbReference type="CDD" id="cd12884">
    <property type="entry name" value="SPRY_hnRNP"/>
    <property type="match status" value="1"/>
</dbReference>
<feature type="compositionally biased region" description="Gly residues" evidence="5">
    <location>
        <begin position="689"/>
        <end position="698"/>
    </location>
</feature>
<dbReference type="InterPro" id="IPR036361">
    <property type="entry name" value="SAP_dom_sf"/>
</dbReference>
<keyword evidence="2" id="KW-0488">Methylation</keyword>
<dbReference type="GO" id="GO:0005634">
    <property type="term" value="C:nucleus"/>
    <property type="evidence" value="ECO:0007669"/>
    <property type="project" value="UniProtKB-SubCell"/>
</dbReference>
<dbReference type="Gene3D" id="1.10.720.30">
    <property type="entry name" value="SAP domain"/>
    <property type="match status" value="1"/>
</dbReference>
<comment type="subcellular location">
    <subcellularLocation>
        <location evidence="1">Nucleus</location>
    </subcellularLocation>
</comment>
<dbReference type="GO" id="GO:0000380">
    <property type="term" value="P:alternative mRNA splicing, via spliceosome"/>
    <property type="evidence" value="ECO:0007669"/>
    <property type="project" value="TreeGrafter"/>
</dbReference>